<evidence type="ECO:0000313" key="1">
    <source>
        <dbReference type="EMBL" id="QHT02435.1"/>
    </source>
</evidence>
<accession>A0A6C0CFT9</accession>
<reference evidence="1" key="1">
    <citation type="journal article" date="2020" name="Nature">
        <title>Giant virus diversity and host interactions through global metagenomics.</title>
        <authorList>
            <person name="Schulz F."/>
            <person name="Roux S."/>
            <person name="Paez-Espino D."/>
            <person name="Jungbluth S."/>
            <person name="Walsh D.A."/>
            <person name="Denef V.J."/>
            <person name="McMahon K.D."/>
            <person name="Konstantinidis K.T."/>
            <person name="Eloe-Fadrosh E.A."/>
            <person name="Kyrpides N.C."/>
            <person name="Woyke T."/>
        </authorList>
    </citation>
    <scope>NUCLEOTIDE SEQUENCE</scope>
    <source>
        <strain evidence="1">GVMAG-M-3300020595-32</strain>
    </source>
</reference>
<sequence>MFFTSWVTNAYMCLLSVFPEEVVRGMIRTVKEVHEKHVIDEARLWHCGHTLLPVSTLNLYTLTIREFKNKWLKRIPEQRRGNLVNFCKNGTDWVVQTYMRELSGYQGYYPEYRNMSKEERENIIGINEFLRGFWATWSAWSYEIDWDAPERGEDEMRTEVSRWYHSIHEGRYFLFFKDNDMCKDNIKEKFASYNMSMYNLLKYHQIGEDLLTLDGGGMGDKPGKTVEHIDDLFS</sequence>
<protein>
    <submittedName>
        <fullName evidence="1">Uncharacterized protein</fullName>
    </submittedName>
</protein>
<organism evidence="1">
    <name type="scientific">viral metagenome</name>
    <dbReference type="NCBI Taxonomy" id="1070528"/>
    <lineage>
        <taxon>unclassified sequences</taxon>
        <taxon>metagenomes</taxon>
        <taxon>organismal metagenomes</taxon>
    </lineage>
</organism>
<dbReference type="EMBL" id="MN739395">
    <property type="protein sequence ID" value="QHT02435.1"/>
    <property type="molecule type" value="Genomic_DNA"/>
</dbReference>
<proteinExistence type="predicted"/>
<dbReference type="AlphaFoldDB" id="A0A6C0CFT9"/>
<name>A0A6C0CFT9_9ZZZZ</name>